<evidence type="ECO:0000313" key="3">
    <source>
        <dbReference type="Proteomes" id="UP000216024"/>
    </source>
</evidence>
<evidence type="ECO:0000313" key="2">
    <source>
        <dbReference type="EMBL" id="PAB59936.1"/>
    </source>
</evidence>
<proteinExistence type="predicted"/>
<feature type="transmembrane region" description="Helical" evidence="1">
    <location>
        <begin position="7"/>
        <end position="30"/>
    </location>
</feature>
<dbReference type="EMBL" id="NIBG01000005">
    <property type="protein sequence ID" value="PAB59936.1"/>
    <property type="molecule type" value="Genomic_DNA"/>
</dbReference>
<keyword evidence="1" id="KW-1133">Transmembrane helix</keyword>
<keyword evidence="1" id="KW-0812">Transmembrane</keyword>
<sequence>MKNKTRLLVHSAIIGAIYVVLTIIFAPISYGPVQVRISEALTVLPFFTPAAIPGLFVGCVIANIYGGGGMVDIVFGSLATLFAAFVSYKMPKKILVPLPPVLINAVAVGFILNYLFNLPFFISALWVGLGQIVACYGLGYPLMMVLERYKDRIFKNGI</sequence>
<dbReference type="Pfam" id="PF06177">
    <property type="entry name" value="QueT"/>
    <property type="match status" value="1"/>
</dbReference>
<reference evidence="2 3" key="1">
    <citation type="submission" date="2017-06" db="EMBL/GenBank/DDBJ databases">
        <title>Draft genome sequence of anaerobic fermentative bacterium Anaeromicrobium sediminis DY2726D isolated from West Pacific Ocean sediments.</title>
        <authorList>
            <person name="Zeng X."/>
        </authorList>
    </citation>
    <scope>NUCLEOTIDE SEQUENCE [LARGE SCALE GENOMIC DNA]</scope>
    <source>
        <strain evidence="2 3">DY2726D</strain>
    </source>
</reference>
<evidence type="ECO:0000256" key="1">
    <source>
        <dbReference type="SAM" id="Phobius"/>
    </source>
</evidence>
<dbReference type="PIRSF" id="PIRSF031501">
    <property type="entry name" value="QueT"/>
    <property type="match status" value="1"/>
</dbReference>
<keyword evidence="1" id="KW-0472">Membrane</keyword>
<comment type="caution">
    <text evidence="2">The sequence shown here is derived from an EMBL/GenBank/DDBJ whole genome shotgun (WGS) entry which is preliminary data.</text>
</comment>
<organism evidence="2 3">
    <name type="scientific">Anaeromicrobium sediminis</name>
    <dbReference type="NCBI Taxonomy" id="1478221"/>
    <lineage>
        <taxon>Bacteria</taxon>
        <taxon>Bacillati</taxon>
        <taxon>Bacillota</taxon>
        <taxon>Clostridia</taxon>
        <taxon>Peptostreptococcales</taxon>
        <taxon>Thermotaleaceae</taxon>
        <taxon>Anaeromicrobium</taxon>
    </lineage>
</organism>
<gene>
    <name evidence="2" type="ORF">CCE28_08255</name>
</gene>
<dbReference type="PANTHER" id="PTHR40044">
    <property type="entry name" value="INTEGRAL MEMBRANE PROTEIN-RELATED"/>
    <property type="match status" value="1"/>
</dbReference>
<dbReference type="OrthoDB" id="9786793at2"/>
<feature type="transmembrane region" description="Helical" evidence="1">
    <location>
        <begin position="95"/>
        <end position="116"/>
    </location>
</feature>
<protein>
    <submittedName>
        <fullName evidence="2">Transporter</fullName>
    </submittedName>
</protein>
<dbReference type="PANTHER" id="PTHR40044:SF1">
    <property type="entry name" value="INTEGRAL MEMBRANE PROTEIN"/>
    <property type="match status" value="1"/>
</dbReference>
<dbReference type="AlphaFoldDB" id="A0A267MK89"/>
<keyword evidence="3" id="KW-1185">Reference proteome</keyword>
<dbReference type="RefSeq" id="WP_095132851.1">
    <property type="nucleotide sequence ID" value="NZ_NIBG01000005.1"/>
</dbReference>
<accession>A0A267MK89</accession>
<dbReference type="Proteomes" id="UP000216024">
    <property type="component" value="Unassembled WGS sequence"/>
</dbReference>
<feature type="transmembrane region" description="Helical" evidence="1">
    <location>
        <begin position="122"/>
        <end position="146"/>
    </location>
</feature>
<feature type="transmembrane region" description="Helical" evidence="1">
    <location>
        <begin position="50"/>
        <end position="83"/>
    </location>
</feature>
<dbReference type="InterPro" id="IPR010387">
    <property type="entry name" value="QueT"/>
</dbReference>
<name>A0A267MK89_9FIRM</name>